<dbReference type="NCBIfam" id="TIGR00937">
    <property type="entry name" value="2A51"/>
    <property type="match status" value="1"/>
</dbReference>
<dbReference type="PANTHER" id="PTHR33567:SF3">
    <property type="entry name" value="CHROMATE ION TRANSPORTER (EUROFUNG)"/>
    <property type="match status" value="1"/>
</dbReference>
<dbReference type="InterPro" id="IPR014047">
    <property type="entry name" value="Chr_Tranpt_l_chain"/>
</dbReference>
<feature type="transmembrane region" description="Helical" evidence="7">
    <location>
        <begin position="83"/>
        <end position="105"/>
    </location>
</feature>
<keyword evidence="6 7" id="KW-0472">Membrane</keyword>
<evidence type="ECO:0000256" key="3">
    <source>
        <dbReference type="ARBA" id="ARBA00022475"/>
    </source>
</evidence>
<sequence length="377" mass="39585">MDEALEPRPLKSLAGLFLKLGLTAFGGPAAHIAMMEEEVVRRRKWMDHAAFLDLLGLCSLLPGPNSTEMAIAIGRAKAGWRGLVLAGLCFILPAALLTLGLAALYVRFGRLPATQGFLMGLKPIVLAIVAQAVWNLGRSALKTWRAALLGVAVLAANLAGLQEALLILGAGAVSLALARPRLRASAFGAALLPLPALPAFAVPFSLGGLFWVFLKVGATLFGSGYVLVAFLRTDLVHRLGWLTETQLLDAVAVGQVTPGPVFTTATFIGYLLGSWRGALVATTAIFVPAFLLVAASASFLPKIRRSPALSAFMNGVNAAAVALMATALWDLGRATLASWCTVALGLLAAWLLIRRRVNATWVLLGGGLAGYLLHLGR</sequence>
<organism evidence="8 9">
    <name type="scientific">Geothrix limicola</name>
    <dbReference type="NCBI Taxonomy" id="2927978"/>
    <lineage>
        <taxon>Bacteria</taxon>
        <taxon>Pseudomonadati</taxon>
        <taxon>Acidobacteriota</taxon>
        <taxon>Holophagae</taxon>
        <taxon>Holophagales</taxon>
        <taxon>Holophagaceae</taxon>
        <taxon>Geothrix</taxon>
    </lineage>
</organism>
<evidence type="ECO:0000313" key="9">
    <source>
        <dbReference type="Proteomes" id="UP001165069"/>
    </source>
</evidence>
<evidence type="ECO:0000256" key="2">
    <source>
        <dbReference type="ARBA" id="ARBA00005262"/>
    </source>
</evidence>
<dbReference type="InterPro" id="IPR003370">
    <property type="entry name" value="Chromate_transpt"/>
</dbReference>
<keyword evidence="4 7" id="KW-0812">Transmembrane</keyword>
<evidence type="ECO:0000256" key="5">
    <source>
        <dbReference type="ARBA" id="ARBA00022989"/>
    </source>
</evidence>
<keyword evidence="5 7" id="KW-1133">Transmembrane helix</keyword>
<proteinExistence type="inferred from homology"/>
<feature type="transmembrane region" description="Helical" evidence="7">
    <location>
        <begin position="117"/>
        <end position="134"/>
    </location>
</feature>
<accession>A0ABQ5QEM5</accession>
<feature type="transmembrane region" description="Helical" evidence="7">
    <location>
        <begin position="335"/>
        <end position="353"/>
    </location>
</feature>
<feature type="transmembrane region" description="Helical" evidence="7">
    <location>
        <begin position="360"/>
        <end position="376"/>
    </location>
</feature>
<reference evidence="8 9" key="1">
    <citation type="journal article" date="2023" name="Antonie Van Leeuwenhoek">
        <title>Mesoterricola silvestris gen. nov., sp. nov., Mesoterricola sediminis sp. nov., Geothrix oryzae sp. nov., Geothrix edaphica sp. nov., Geothrix rubra sp. nov., and Geothrix limicola sp. nov., six novel members of Acidobacteriota isolated from soils.</title>
        <authorList>
            <person name="Itoh H."/>
            <person name="Sugisawa Y."/>
            <person name="Mise K."/>
            <person name="Xu Z."/>
            <person name="Kuniyasu M."/>
            <person name="Ushijima N."/>
            <person name="Kawano K."/>
            <person name="Kobayashi E."/>
            <person name="Shiratori Y."/>
            <person name="Masuda Y."/>
            <person name="Senoo K."/>
        </authorList>
    </citation>
    <scope>NUCLEOTIDE SEQUENCE [LARGE SCALE GENOMIC DNA]</scope>
    <source>
        <strain evidence="8 9">Red804</strain>
    </source>
</reference>
<name>A0ABQ5QEM5_9BACT</name>
<keyword evidence="3" id="KW-1003">Cell membrane</keyword>
<evidence type="ECO:0000256" key="4">
    <source>
        <dbReference type="ARBA" id="ARBA00022692"/>
    </source>
</evidence>
<dbReference type="EMBL" id="BSDE01000002">
    <property type="protein sequence ID" value="GLH72876.1"/>
    <property type="molecule type" value="Genomic_DNA"/>
</dbReference>
<comment type="caution">
    <text evidence="8">The sequence shown here is derived from an EMBL/GenBank/DDBJ whole genome shotgun (WGS) entry which is preliminary data.</text>
</comment>
<feature type="transmembrane region" description="Helical" evidence="7">
    <location>
        <begin position="278"/>
        <end position="299"/>
    </location>
</feature>
<comment type="similarity">
    <text evidence="2">Belongs to the chromate ion transporter (CHR) (TC 2.A.51) family.</text>
</comment>
<feature type="transmembrane region" description="Helical" evidence="7">
    <location>
        <begin position="12"/>
        <end position="33"/>
    </location>
</feature>
<dbReference type="PIRSF" id="PIRSF004810">
    <property type="entry name" value="ChrA"/>
    <property type="match status" value="1"/>
</dbReference>
<dbReference type="Pfam" id="PF02417">
    <property type="entry name" value="Chromate_transp"/>
    <property type="match status" value="2"/>
</dbReference>
<evidence type="ECO:0000256" key="1">
    <source>
        <dbReference type="ARBA" id="ARBA00004651"/>
    </source>
</evidence>
<protein>
    <submittedName>
        <fullName evidence="8">Chromate transporter</fullName>
    </submittedName>
</protein>
<feature type="transmembrane region" description="Helical" evidence="7">
    <location>
        <begin position="311"/>
        <end position="329"/>
    </location>
</feature>
<dbReference type="RefSeq" id="WP_285573102.1">
    <property type="nucleotide sequence ID" value="NZ_BSDE01000002.1"/>
</dbReference>
<gene>
    <name evidence="8" type="ORF">GETHLI_13780</name>
</gene>
<feature type="transmembrane region" description="Helical" evidence="7">
    <location>
        <begin position="251"/>
        <end position="272"/>
    </location>
</feature>
<dbReference type="PANTHER" id="PTHR33567">
    <property type="entry name" value="CHROMATE ION TRANSPORTER (EUROFUNG)"/>
    <property type="match status" value="1"/>
</dbReference>
<evidence type="ECO:0000256" key="7">
    <source>
        <dbReference type="SAM" id="Phobius"/>
    </source>
</evidence>
<dbReference type="Proteomes" id="UP001165069">
    <property type="component" value="Unassembled WGS sequence"/>
</dbReference>
<feature type="transmembrane region" description="Helical" evidence="7">
    <location>
        <begin position="146"/>
        <end position="177"/>
    </location>
</feature>
<feature type="transmembrane region" description="Helical" evidence="7">
    <location>
        <begin position="184"/>
        <end position="204"/>
    </location>
</feature>
<comment type="subcellular location">
    <subcellularLocation>
        <location evidence="1">Cell membrane</location>
        <topology evidence="1">Multi-pass membrane protein</topology>
    </subcellularLocation>
</comment>
<evidence type="ECO:0000256" key="6">
    <source>
        <dbReference type="ARBA" id="ARBA00023136"/>
    </source>
</evidence>
<keyword evidence="9" id="KW-1185">Reference proteome</keyword>
<feature type="transmembrane region" description="Helical" evidence="7">
    <location>
        <begin position="210"/>
        <end position="231"/>
    </location>
</feature>
<evidence type="ECO:0000313" key="8">
    <source>
        <dbReference type="EMBL" id="GLH72876.1"/>
    </source>
</evidence>